<dbReference type="InterPro" id="IPR000504">
    <property type="entry name" value="RRM_dom"/>
</dbReference>
<dbReference type="PANTHER" id="PTHR48025">
    <property type="entry name" value="OS02G0815200 PROTEIN"/>
    <property type="match status" value="1"/>
</dbReference>
<dbReference type="InterPro" id="IPR035979">
    <property type="entry name" value="RBD_domain_sf"/>
</dbReference>
<dbReference type="InterPro" id="IPR012677">
    <property type="entry name" value="Nucleotide-bd_a/b_plait_sf"/>
</dbReference>
<organism evidence="5 6">
    <name type="scientific">Lactuca saligna</name>
    <name type="common">Willowleaf lettuce</name>
    <dbReference type="NCBI Taxonomy" id="75948"/>
    <lineage>
        <taxon>Eukaryota</taxon>
        <taxon>Viridiplantae</taxon>
        <taxon>Streptophyta</taxon>
        <taxon>Embryophyta</taxon>
        <taxon>Tracheophyta</taxon>
        <taxon>Spermatophyta</taxon>
        <taxon>Magnoliopsida</taxon>
        <taxon>eudicotyledons</taxon>
        <taxon>Gunneridae</taxon>
        <taxon>Pentapetalae</taxon>
        <taxon>asterids</taxon>
        <taxon>campanulids</taxon>
        <taxon>Asterales</taxon>
        <taxon>Asteraceae</taxon>
        <taxon>Cichorioideae</taxon>
        <taxon>Cichorieae</taxon>
        <taxon>Lactucinae</taxon>
        <taxon>Lactuca</taxon>
    </lineage>
</organism>
<dbReference type="GO" id="GO:0009535">
    <property type="term" value="C:chloroplast thylakoid membrane"/>
    <property type="evidence" value="ECO:0007669"/>
    <property type="project" value="TreeGrafter"/>
</dbReference>
<feature type="domain" description="RRM" evidence="4">
    <location>
        <begin position="88"/>
        <end position="164"/>
    </location>
</feature>
<dbReference type="SUPFAM" id="SSF54928">
    <property type="entry name" value="RNA-binding domain, RBD"/>
    <property type="match status" value="2"/>
</dbReference>
<sequence length="280" mass="31163">MASLESLKLSYFHLSSSPNAQLLFPTKLNLSISFPTTKAKIILKSPLYPLPLPISRKFQVCLSSAIEQEISVVEEEKLEETEKEENKRKLFVLNLPWSFSVADIKNLFGECGTVADIEIIKREDGKRGFTFITMSSGEEAMAVIKKFDSHELLGRILKVEYAKKFKKPTPPRSPSLPGVGETRHKLFVSNLAWKVRASNLKQFFGDFNPVSTRVVFSPSGNSAGYGFVSFSSKEEADSARLALDGKELLGRAIMLKFSEKSGDKSQSNEETPSEEQPAES</sequence>
<evidence type="ECO:0000256" key="3">
    <source>
        <dbReference type="SAM" id="MobiDB-lite"/>
    </source>
</evidence>
<dbReference type="Pfam" id="PF00076">
    <property type="entry name" value="RRM_1"/>
    <property type="match status" value="2"/>
</dbReference>
<evidence type="ECO:0000259" key="4">
    <source>
        <dbReference type="PROSITE" id="PS50102"/>
    </source>
</evidence>
<feature type="compositionally biased region" description="Acidic residues" evidence="3">
    <location>
        <begin position="271"/>
        <end position="280"/>
    </location>
</feature>
<proteinExistence type="predicted"/>
<dbReference type="AlphaFoldDB" id="A0AA35YIV3"/>
<dbReference type="SMART" id="SM00360">
    <property type="entry name" value="RRM"/>
    <property type="match status" value="2"/>
</dbReference>
<dbReference type="PROSITE" id="PS50102">
    <property type="entry name" value="RRM"/>
    <property type="match status" value="2"/>
</dbReference>
<dbReference type="Gene3D" id="3.30.70.330">
    <property type="match status" value="2"/>
</dbReference>
<keyword evidence="1 2" id="KW-0694">RNA-binding</keyword>
<dbReference type="PANTHER" id="PTHR48025:SF6">
    <property type="entry name" value="RRM DOMAIN-CONTAINING PROTEIN"/>
    <property type="match status" value="1"/>
</dbReference>
<evidence type="ECO:0000256" key="1">
    <source>
        <dbReference type="ARBA" id="ARBA00022884"/>
    </source>
</evidence>
<dbReference type="GO" id="GO:1901259">
    <property type="term" value="P:chloroplast rRNA processing"/>
    <property type="evidence" value="ECO:0007669"/>
    <property type="project" value="TreeGrafter"/>
</dbReference>
<protein>
    <recommendedName>
        <fullName evidence="4">RRM domain-containing protein</fullName>
    </recommendedName>
</protein>
<keyword evidence="6" id="KW-1185">Reference proteome</keyword>
<accession>A0AA35YIV3</accession>
<evidence type="ECO:0000256" key="2">
    <source>
        <dbReference type="PROSITE-ProRule" id="PRU00176"/>
    </source>
</evidence>
<feature type="domain" description="RRM" evidence="4">
    <location>
        <begin position="184"/>
        <end position="260"/>
    </location>
</feature>
<gene>
    <name evidence="5" type="ORF">LSALG_LOCUS14800</name>
</gene>
<feature type="region of interest" description="Disordered" evidence="3">
    <location>
        <begin position="259"/>
        <end position="280"/>
    </location>
</feature>
<dbReference type="EMBL" id="OX465079">
    <property type="protein sequence ID" value="CAI9274741.1"/>
    <property type="molecule type" value="Genomic_DNA"/>
</dbReference>
<dbReference type="Proteomes" id="UP001177003">
    <property type="component" value="Chromosome 3"/>
</dbReference>
<evidence type="ECO:0000313" key="5">
    <source>
        <dbReference type="EMBL" id="CAI9274741.1"/>
    </source>
</evidence>
<evidence type="ECO:0000313" key="6">
    <source>
        <dbReference type="Proteomes" id="UP001177003"/>
    </source>
</evidence>
<dbReference type="InterPro" id="IPR050502">
    <property type="entry name" value="Euk_RNA-bind_prot"/>
</dbReference>
<name>A0AA35YIV3_LACSI</name>
<reference evidence="5" key="1">
    <citation type="submission" date="2023-04" db="EMBL/GenBank/DDBJ databases">
        <authorList>
            <person name="Vijverberg K."/>
            <person name="Xiong W."/>
            <person name="Schranz E."/>
        </authorList>
    </citation>
    <scope>NUCLEOTIDE SEQUENCE</scope>
</reference>
<dbReference type="GO" id="GO:0003729">
    <property type="term" value="F:mRNA binding"/>
    <property type="evidence" value="ECO:0007669"/>
    <property type="project" value="TreeGrafter"/>
</dbReference>